<dbReference type="RefSeq" id="WP_086715506.1">
    <property type="nucleotide sequence ID" value="NZ_AP025494.1"/>
</dbReference>
<proteinExistence type="predicted"/>
<sequence length="219" mass="25489">MYNRVIDSDWVMIDQSLTPCKFSTAFHEYLCLRRHDNHHDFDTKKHGLLTPTRNYSIEFLMAATHSFIDFGDTIVVPLRAGNNDIQETLSFKFVACLTDSVAKPLWEQYAEYHSIRSVERFAEAVNSNKSFIWSWLKLQASTSVNQEQSTKPSSSLEDDLRELLCDFREDEKLKKQRRNTSLDIDKGYFEGCECTLAYVQSHIIRVLRSHGVRIPEQIN</sequence>
<protein>
    <submittedName>
        <fullName evidence="1">Uncharacterized protein</fullName>
    </submittedName>
</protein>
<name>A0A5M9NWH8_9VIBR</name>
<organism evidence="1 2">
    <name type="scientific">Vibrio gigantis</name>
    <dbReference type="NCBI Taxonomy" id="296199"/>
    <lineage>
        <taxon>Bacteria</taxon>
        <taxon>Pseudomonadati</taxon>
        <taxon>Pseudomonadota</taxon>
        <taxon>Gammaproteobacteria</taxon>
        <taxon>Vibrionales</taxon>
        <taxon>Vibrionaceae</taxon>
        <taxon>Vibrio</taxon>
    </lineage>
</organism>
<dbReference type="Proteomes" id="UP000322521">
    <property type="component" value="Unassembled WGS sequence"/>
</dbReference>
<evidence type="ECO:0000313" key="1">
    <source>
        <dbReference type="EMBL" id="KAA8675523.1"/>
    </source>
</evidence>
<keyword evidence="2" id="KW-1185">Reference proteome</keyword>
<dbReference type="AlphaFoldDB" id="A0A5M9NWH8"/>
<comment type="caution">
    <text evidence="1">The sequence shown here is derived from an EMBL/GenBank/DDBJ whole genome shotgun (WGS) entry which is preliminary data.</text>
</comment>
<accession>A0A5M9NWH8</accession>
<reference evidence="1 2" key="1">
    <citation type="submission" date="2019-09" db="EMBL/GenBank/DDBJ databases">
        <title>Draft genome sequence of various Type strains from the CCUG.</title>
        <authorList>
            <person name="Pineiro-Iglesias B."/>
            <person name="Tunovic T."/>
            <person name="Unosson C."/>
            <person name="Inganas E."/>
            <person name="Ohlen M."/>
            <person name="Cardew S."/>
            <person name="Jensie-Markopoulos S."/>
            <person name="Salva-Serra F."/>
            <person name="Jaen-Luchoro D."/>
            <person name="Karlsson R."/>
            <person name="Svensson-Stadler L."/>
            <person name="Chun J."/>
            <person name="Moore E."/>
        </authorList>
    </citation>
    <scope>NUCLEOTIDE SEQUENCE [LARGE SCALE GENOMIC DNA]</scope>
    <source>
        <strain evidence="1 2">CCUG 56969T</strain>
    </source>
</reference>
<evidence type="ECO:0000313" key="2">
    <source>
        <dbReference type="Proteomes" id="UP000322521"/>
    </source>
</evidence>
<dbReference type="EMBL" id="VXJS01000007">
    <property type="protein sequence ID" value="KAA8675523.1"/>
    <property type="molecule type" value="Genomic_DNA"/>
</dbReference>
<gene>
    <name evidence="1" type="ORF">F4W18_12925</name>
</gene>